<gene>
    <name evidence="2" type="ORF">WG66_18229</name>
</gene>
<evidence type="ECO:0000313" key="3">
    <source>
        <dbReference type="Proteomes" id="UP000054988"/>
    </source>
</evidence>
<proteinExistence type="predicted"/>
<feature type="transmembrane region" description="Helical" evidence="1">
    <location>
        <begin position="117"/>
        <end position="135"/>
    </location>
</feature>
<evidence type="ECO:0000256" key="1">
    <source>
        <dbReference type="SAM" id="Phobius"/>
    </source>
</evidence>
<dbReference type="AlphaFoldDB" id="A0A0W0EYN0"/>
<feature type="transmembrane region" description="Helical" evidence="1">
    <location>
        <begin position="30"/>
        <end position="50"/>
    </location>
</feature>
<evidence type="ECO:0000313" key="2">
    <source>
        <dbReference type="EMBL" id="KTB29214.1"/>
    </source>
</evidence>
<feature type="transmembrane region" description="Helical" evidence="1">
    <location>
        <begin position="237"/>
        <end position="261"/>
    </location>
</feature>
<name>A0A0W0EYN0_MONRR</name>
<keyword evidence="1" id="KW-0472">Membrane</keyword>
<reference evidence="2 3" key="1">
    <citation type="submission" date="2015-12" db="EMBL/GenBank/DDBJ databases">
        <title>Draft genome sequence of Moniliophthora roreri, the causal agent of frosty pod rot of cacao.</title>
        <authorList>
            <person name="Aime M.C."/>
            <person name="Diaz-Valderrama J.R."/>
            <person name="Kijpornyongpan T."/>
            <person name="Phillips-Mora W."/>
        </authorList>
    </citation>
    <scope>NUCLEOTIDE SEQUENCE [LARGE SCALE GENOMIC DNA]</scope>
    <source>
        <strain evidence="2 3">MCA 2952</strain>
    </source>
</reference>
<feature type="transmembrane region" description="Helical" evidence="1">
    <location>
        <begin position="194"/>
        <end position="217"/>
    </location>
</feature>
<accession>A0A0W0EYN0</accession>
<sequence length="354" mass="39244">MSNSSITEEDIAPFNSITTILVQPIASLTVMFYVYGIYTVLFIISLHILIHQQDRPNRVLYMFFTIALFTLTSGYIILETFNAAYQVILEFTFTKNQNWASFLAYLLHDNAKTITSVFDYILPLCLVTMADLMLLHRCYVIWGSSKWIVFPFIFIVLSLAICEIVASAFAVTGISNTADPAKVQLYLLGSTIDTIFSLAEMGVNIILTLLTAGRIWWISREARKHMGPAIKTKYNTIVAIILESGILYPIFLTTAVVYNLLLTDSGSTGSVPFQLLLVTYQVAGIAPTLIIIGAARGKTVEHTSINQVMSSLHFADGAVPGSGNSDPRSHIQTIDIERALSAERIQDTGREMFT</sequence>
<feature type="transmembrane region" description="Helical" evidence="1">
    <location>
        <begin position="273"/>
        <end position="295"/>
    </location>
</feature>
<dbReference type="Proteomes" id="UP000054988">
    <property type="component" value="Unassembled WGS sequence"/>
</dbReference>
<keyword evidence="1" id="KW-1133">Transmembrane helix</keyword>
<protein>
    <submittedName>
        <fullName evidence="2">Uncharacterized protein</fullName>
    </submittedName>
</protein>
<dbReference type="EMBL" id="LATX01002444">
    <property type="protein sequence ID" value="KTB29214.1"/>
    <property type="molecule type" value="Genomic_DNA"/>
</dbReference>
<feature type="transmembrane region" description="Helical" evidence="1">
    <location>
        <begin position="147"/>
        <end position="174"/>
    </location>
</feature>
<keyword evidence="1" id="KW-0812">Transmembrane</keyword>
<organism evidence="2 3">
    <name type="scientific">Moniliophthora roreri</name>
    <name type="common">Frosty pod rot fungus</name>
    <name type="synonym">Monilia roreri</name>
    <dbReference type="NCBI Taxonomy" id="221103"/>
    <lineage>
        <taxon>Eukaryota</taxon>
        <taxon>Fungi</taxon>
        <taxon>Dikarya</taxon>
        <taxon>Basidiomycota</taxon>
        <taxon>Agaricomycotina</taxon>
        <taxon>Agaricomycetes</taxon>
        <taxon>Agaricomycetidae</taxon>
        <taxon>Agaricales</taxon>
        <taxon>Marasmiineae</taxon>
        <taxon>Marasmiaceae</taxon>
        <taxon>Moniliophthora</taxon>
    </lineage>
</organism>
<comment type="caution">
    <text evidence="2">The sequence shown here is derived from an EMBL/GenBank/DDBJ whole genome shotgun (WGS) entry which is preliminary data.</text>
</comment>
<feature type="transmembrane region" description="Helical" evidence="1">
    <location>
        <begin position="59"/>
        <end position="78"/>
    </location>
</feature>